<dbReference type="PRINTS" id="PR00385">
    <property type="entry name" value="P450"/>
</dbReference>
<evidence type="ECO:0000256" key="3">
    <source>
        <dbReference type="ARBA" id="ARBA00022723"/>
    </source>
</evidence>
<dbReference type="InterPro" id="IPR002403">
    <property type="entry name" value="Cyt_P450_E_grp-IV"/>
</dbReference>
<evidence type="ECO:0000313" key="8">
    <source>
        <dbReference type="Proteomes" id="UP000799757"/>
    </source>
</evidence>
<dbReference type="InterPro" id="IPR001128">
    <property type="entry name" value="Cyt_P450"/>
</dbReference>
<evidence type="ECO:0000256" key="5">
    <source>
        <dbReference type="PIRSR" id="PIRSR602403-1"/>
    </source>
</evidence>
<dbReference type="GO" id="GO:0016705">
    <property type="term" value="F:oxidoreductase activity, acting on paired donors, with incorporation or reduction of molecular oxygen"/>
    <property type="evidence" value="ECO:0007669"/>
    <property type="project" value="InterPro"/>
</dbReference>
<organism evidence="7 8">
    <name type="scientific">Melanomma pulvis-pyrius CBS 109.77</name>
    <dbReference type="NCBI Taxonomy" id="1314802"/>
    <lineage>
        <taxon>Eukaryota</taxon>
        <taxon>Fungi</taxon>
        <taxon>Dikarya</taxon>
        <taxon>Ascomycota</taxon>
        <taxon>Pezizomycotina</taxon>
        <taxon>Dothideomycetes</taxon>
        <taxon>Pleosporomycetidae</taxon>
        <taxon>Pleosporales</taxon>
        <taxon>Melanommataceae</taxon>
        <taxon>Melanomma</taxon>
    </lineage>
</organism>
<name>A0A6A6XUX5_9PLEO</name>
<comment type="cofactor">
    <cofactor evidence="1 5">
        <name>heme</name>
        <dbReference type="ChEBI" id="CHEBI:30413"/>
    </cofactor>
</comment>
<keyword evidence="6" id="KW-0560">Oxidoreductase</keyword>
<accession>A0A6A6XUX5</accession>
<dbReference type="InterPro" id="IPR017972">
    <property type="entry name" value="Cyt_P450_CS"/>
</dbReference>
<proteinExistence type="inferred from homology"/>
<feature type="binding site" description="axial binding residue" evidence="5">
    <location>
        <position position="454"/>
    </location>
    <ligand>
        <name>heme</name>
        <dbReference type="ChEBI" id="CHEBI:30413"/>
    </ligand>
    <ligandPart>
        <name>Fe</name>
        <dbReference type="ChEBI" id="CHEBI:18248"/>
    </ligandPart>
</feature>
<dbReference type="Proteomes" id="UP000799757">
    <property type="component" value="Unassembled WGS sequence"/>
</dbReference>
<keyword evidence="3 5" id="KW-0479">Metal-binding</keyword>
<evidence type="ECO:0000256" key="1">
    <source>
        <dbReference type="ARBA" id="ARBA00001971"/>
    </source>
</evidence>
<dbReference type="InterPro" id="IPR036396">
    <property type="entry name" value="Cyt_P450_sf"/>
</dbReference>
<dbReference type="CDD" id="cd11060">
    <property type="entry name" value="CYP57A1-like"/>
    <property type="match status" value="1"/>
</dbReference>
<gene>
    <name evidence="7" type="ORF">K505DRAFT_320591</name>
</gene>
<sequence length="506" mass="56988">MSLLQLSFTLVLIALITSFVLSYIRSPLKDIPGPFLAKFSNLWRFFNHYQKAHIETQIALHKKYGDAVRIGPNVVSLADPGLVKNIYSTRGTFLKSDYYSINDALQGGHIIPNIFSTRSNEFHSRALKPVQKLYSLNSAVELEPLMNNTVQALCSELESRFMDGANKGKTCDIADWISYFTWDFLGDMTFSKRMGFMEQGKDVGNMIQTAEDVMRYFSVIGQIPTLDKLLGKNPYFPYKFADFGVPAGFCVQRFMERVQNPGEFKEKKDFMNGFLAAKEEFPELVSDNEVIGYLMLNKILGGADTTGIVMKAIFYHILKTPSAHRALVAELRSQPNPLTPTSPPSYSTTSTLPYLDACIKEGLRIHPVVGHIFERIVPSAGLALADGTVLPPRTIVGINPWVLSRNAAIYGERADAFVPERWLQGPTEPGAAYDARVRKMRDVDMAFGNGNRTCLGRPLALVELYKVTALLFASYDIELEDPTQEWELHKQWFVWPHKIRVKMSRA</sequence>
<keyword evidence="4 5" id="KW-0408">Iron</keyword>
<dbReference type="GO" id="GO:0020037">
    <property type="term" value="F:heme binding"/>
    <property type="evidence" value="ECO:0007669"/>
    <property type="project" value="InterPro"/>
</dbReference>
<dbReference type="PANTHER" id="PTHR24305">
    <property type="entry name" value="CYTOCHROME P450"/>
    <property type="match status" value="1"/>
</dbReference>
<evidence type="ECO:0000256" key="4">
    <source>
        <dbReference type="ARBA" id="ARBA00023004"/>
    </source>
</evidence>
<dbReference type="Gene3D" id="1.10.630.10">
    <property type="entry name" value="Cytochrome P450"/>
    <property type="match status" value="1"/>
</dbReference>
<keyword evidence="8" id="KW-1185">Reference proteome</keyword>
<dbReference type="PROSITE" id="PS00086">
    <property type="entry name" value="CYTOCHROME_P450"/>
    <property type="match status" value="1"/>
</dbReference>
<evidence type="ECO:0000256" key="2">
    <source>
        <dbReference type="ARBA" id="ARBA00010617"/>
    </source>
</evidence>
<comment type="similarity">
    <text evidence="2 6">Belongs to the cytochrome P450 family.</text>
</comment>
<dbReference type="GO" id="GO:0004497">
    <property type="term" value="F:monooxygenase activity"/>
    <property type="evidence" value="ECO:0007669"/>
    <property type="project" value="UniProtKB-KW"/>
</dbReference>
<evidence type="ECO:0000313" key="7">
    <source>
        <dbReference type="EMBL" id="KAF2800292.1"/>
    </source>
</evidence>
<keyword evidence="5 6" id="KW-0349">Heme</keyword>
<dbReference type="OrthoDB" id="3934656at2759"/>
<dbReference type="Pfam" id="PF00067">
    <property type="entry name" value="p450"/>
    <property type="match status" value="1"/>
</dbReference>
<keyword evidence="6" id="KW-0503">Monooxygenase</keyword>
<reference evidence="7" key="1">
    <citation type="journal article" date="2020" name="Stud. Mycol.">
        <title>101 Dothideomycetes genomes: a test case for predicting lifestyles and emergence of pathogens.</title>
        <authorList>
            <person name="Haridas S."/>
            <person name="Albert R."/>
            <person name="Binder M."/>
            <person name="Bloem J."/>
            <person name="Labutti K."/>
            <person name="Salamov A."/>
            <person name="Andreopoulos B."/>
            <person name="Baker S."/>
            <person name="Barry K."/>
            <person name="Bills G."/>
            <person name="Bluhm B."/>
            <person name="Cannon C."/>
            <person name="Castanera R."/>
            <person name="Culley D."/>
            <person name="Daum C."/>
            <person name="Ezra D."/>
            <person name="Gonzalez J."/>
            <person name="Henrissat B."/>
            <person name="Kuo A."/>
            <person name="Liang C."/>
            <person name="Lipzen A."/>
            <person name="Lutzoni F."/>
            <person name="Magnuson J."/>
            <person name="Mondo S."/>
            <person name="Nolan M."/>
            <person name="Ohm R."/>
            <person name="Pangilinan J."/>
            <person name="Park H.-J."/>
            <person name="Ramirez L."/>
            <person name="Alfaro M."/>
            <person name="Sun H."/>
            <person name="Tritt A."/>
            <person name="Yoshinaga Y."/>
            <person name="Zwiers L.-H."/>
            <person name="Turgeon B."/>
            <person name="Goodwin S."/>
            <person name="Spatafora J."/>
            <person name="Crous P."/>
            <person name="Grigoriev I."/>
        </authorList>
    </citation>
    <scope>NUCLEOTIDE SEQUENCE</scope>
    <source>
        <strain evidence="7">CBS 109.77</strain>
    </source>
</reference>
<protein>
    <submittedName>
        <fullName evidence="7">Cytochrome P450</fullName>
    </submittedName>
</protein>
<dbReference type="AlphaFoldDB" id="A0A6A6XUX5"/>
<dbReference type="PANTHER" id="PTHR24305:SF232">
    <property type="entry name" value="P450, PUTATIVE (EUROFUNG)-RELATED"/>
    <property type="match status" value="1"/>
</dbReference>
<dbReference type="GO" id="GO:0005506">
    <property type="term" value="F:iron ion binding"/>
    <property type="evidence" value="ECO:0007669"/>
    <property type="project" value="InterPro"/>
</dbReference>
<evidence type="ECO:0000256" key="6">
    <source>
        <dbReference type="RuleBase" id="RU000461"/>
    </source>
</evidence>
<dbReference type="PRINTS" id="PR00465">
    <property type="entry name" value="EP450IV"/>
</dbReference>
<dbReference type="InterPro" id="IPR050121">
    <property type="entry name" value="Cytochrome_P450_monoxygenase"/>
</dbReference>
<dbReference type="EMBL" id="MU001750">
    <property type="protein sequence ID" value="KAF2800292.1"/>
    <property type="molecule type" value="Genomic_DNA"/>
</dbReference>
<dbReference type="SUPFAM" id="SSF48264">
    <property type="entry name" value="Cytochrome P450"/>
    <property type="match status" value="1"/>
</dbReference>